<comment type="caution">
    <text evidence="2">The sequence shown here is derived from an EMBL/GenBank/DDBJ whole genome shotgun (WGS) entry which is preliminary data.</text>
</comment>
<reference evidence="2" key="1">
    <citation type="submission" date="2019-07" db="EMBL/GenBank/DDBJ databases">
        <title>Toxilogical consequences of a new and cryptic species of cyanobacteria (Komarekiella delphini-convector) recovered from the epidermis of a bottlenose dolphin and 1500 ft. in the air.</title>
        <authorList>
            <person name="Brown A.O."/>
            <person name="Dvorak P."/>
            <person name="Villanueva C.D."/>
            <person name="Foss A.J."/>
            <person name="Garvey A.D."/>
            <person name="Gibson Q.A."/>
            <person name="Johansen J.R."/>
            <person name="Casamatta D.A."/>
        </authorList>
    </citation>
    <scope>NUCLEOTIDE SEQUENCE</scope>
    <source>
        <strain evidence="2">SJRDD-AB1</strain>
    </source>
</reference>
<dbReference type="EMBL" id="VJXY01000093">
    <property type="protein sequence ID" value="MBD6620932.1"/>
    <property type="molecule type" value="Genomic_DNA"/>
</dbReference>
<dbReference type="Proteomes" id="UP001165986">
    <property type="component" value="Unassembled WGS sequence"/>
</dbReference>
<protein>
    <submittedName>
        <fullName evidence="2">Uncharacterized protein</fullName>
    </submittedName>
</protein>
<gene>
    <name evidence="2" type="ORF">FNW02_35700</name>
</gene>
<name>A0AA40T5F3_9NOST</name>
<dbReference type="AlphaFoldDB" id="A0AA40T5F3"/>
<evidence type="ECO:0000313" key="3">
    <source>
        <dbReference type="Proteomes" id="UP001165986"/>
    </source>
</evidence>
<keyword evidence="3" id="KW-1185">Reference proteome</keyword>
<evidence type="ECO:0000313" key="2">
    <source>
        <dbReference type="EMBL" id="MBD6620932.1"/>
    </source>
</evidence>
<proteinExistence type="predicted"/>
<organism evidence="2 3">
    <name type="scientific">Komarekiella delphini-convector SJRDD-AB1</name>
    <dbReference type="NCBI Taxonomy" id="2593771"/>
    <lineage>
        <taxon>Bacteria</taxon>
        <taxon>Bacillati</taxon>
        <taxon>Cyanobacteriota</taxon>
        <taxon>Cyanophyceae</taxon>
        <taxon>Nostocales</taxon>
        <taxon>Nostocaceae</taxon>
        <taxon>Komarekiella</taxon>
        <taxon>Komarekiella delphini-convector</taxon>
    </lineage>
</organism>
<dbReference type="RefSeq" id="WP_191762251.1">
    <property type="nucleotide sequence ID" value="NZ_VJXY01000093.1"/>
</dbReference>
<sequence>MKGKRSATHEEQTNNKASQKNAAEIETDNDDWSQKLESLGSTLDGDLSVLSSEDALSLVDEWHDLLHKAKEPEIKEIATHLKQLKQLLKSNKATGHEISEVLMEVGEQTANLASDADKEIKTPIRQLGKKISKIGNS</sequence>
<evidence type="ECO:0000256" key="1">
    <source>
        <dbReference type="SAM" id="MobiDB-lite"/>
    </source>
</evidence>
<feature type="region of interest" description="Disordered" evidence="1">
    <location>
        <begin position="1"/>
        <end position="37"/>
    </location>
</feature>
<accession>A0AA40T5F3</accession>